<dbReference type="PANTHER" id="PTHR30562:SF1">
    <property type="entry name" value="UVRABC SYSTEM PROTEIN C"/>
    <property type="match status" value="1"/>
</dbReference>
<dbReference type="Pfam" id="PF22920">
    <property type="entry name" value="UvrC_RNaseH"/>
    <property type="match status" value="1"/>
</dbReference>
<evidence type="ECO:0000259" key="2">
    <source>
        <dbReference type="PROSITE" id="PS50165"/>
    </source>
</evidence>
<evidence type="ECO:0000313" key="3">
    <source>
        <dbReference type="EMBL" id="MPM66736.1"/>
    </source>
</evidence>
<reference evidence="3" key="1">
    <citation type="submission" date="2019-08" db="EMBL/GenBank/DDBJ databases">
        <authorList>
            <person name="Kucharzyk K."/>
            <person name="Murdoch R.W."/>
            <person name="Higgins S."/>
            <person name="Loffler F."/>
        </authorList>
    </citation>
    <scope>NUCLEOTIDE SEQUENCE</scope>
</reference>
<protein>
    <submittedName>
        <fullName evidence="3">UvrABC system protein C</fullName>
    </submittedName>
</protein>
<dbReference type="InterPro" id="IPR038476">
    <property type="entry name" value="UvrC_RNase_H_dom_sf"/>
</dbReference>
<accession>A0A645BMZ8</accession>
<dbReference type="NCBIfam" id="TIGR00194">
    <property type="entry name" value="uvrC"/>
    <property type="match status" value="1"/>
</dbReference>
<dbReference type="GO" id="GO:0009380">
    <property type="term" value="C:excinuclease repair complex"/>
    <property type="evidence" value="ECO:0007669"/>
    <property type="project" value="InterPro"/>
</dbReference>
<dbReference type="InterPro" id="IPR010994">
    <property type="entry name" value="RuvA_2-like"/>
</dbReference>
<dbReference type="FunFam" id="3.30.420.340:FF:000002">
    <property type="entry name" value="UvrABC system protein C"/>
    <property type="match status" value="1"/>
</dbReference>
<dbReference type="GO" id="GO:0009381">
    <property type="term" value="F:excinuclease ABC activity"/>
    <property type="evidence" value="ECO:0007669"/>
    <property type="project" value="InterPro"/>
</dbReference>
<name>A0A645BMZ8_9ZZZZ</name>
<dbReference type="PANTHER" id="PTHR30562">
    <property type="entry name" value="UVRC/OXIDOREDUCTASE"/>
    <property type="match status" value="1"/>
</dbReference>
<dbReference type="Pfam" id="PF14520">
    <property type="entry name" value="HHH_5"/>
    <property type="match status" value="1"/>
</dbReference>
<dbReference type="InterPro" id="IPR001162">
    <property type="entry name" value="UvrC_RNase_H_dom"/>
</dbReference>
<dbReference type="InterPro" id="IPR050066">
    <property type="entry name" value="UvrABC_protein_C"/>
</dbReference>
<dbReference type="Pfam" id="PF08459">
    <property type="entry name" value="UvrC_RNaseH_dom"/>
    <property type="match status" value="1"/>
</dbReference>
<dbReference type="Gene3D" id="1.10.150.20">
    <property type="entry name" value="5' to 3' exonuclease, C-terminal subdomain"/>
    <property type="match status" value="1"/>
</dbReference>
<dbReference type="Gene3D" id="3.30.420.340">
    <property type="entry name" value="UvrC, RNAse H endonuclease domain"/>
    <property type="match status" value="1"/>
</dbReference>
<dbReference type="PROSITE" id="PS50165">
    <property type="entry name" value="UVRC"/>
    <property type="match status" value="1"/>
</dbReference>
<keyword evidence="1" id="KW-0742">SOS response</keyword>
<organism evidence="3">
    <name type="scientific">bioreactor metagenome</name>
    <dbReference type="NCBI Taxonomy" id="1076179"/>
    <lineage>
        <taxon>unclassified sequences</taxon>
        <taxon>metagenomes</taxon>
        <taxon>ecological metagenomes</taxon>
    </lineage>
</organism>
<gene>
    <name evidence="3" type="primary">uvrC_35</name>
    <name evidence="3" type="ORF">SDC9_113647</name>
</gene>
<proteinExistence type="predicted"/>
<feature type="domain" description="UvrC family homology region profile" evidence="2">
    <location>
        <begin position="201"/>
        <end position="385"/>
    </location>
</feature>
<evidence type="ECO:0000256" key="1">
    <source>
        <dbReference type="ARBA" id="ARBA00023236"/>
    </source>
</evidence>
<comment type="caution">
    <text evidence="3">The sequence shown here is derived from an EMBL/GenBank/DDBJ whole genome shotgun (WGS) entry which is preliminary data.</text>
</comment>
<dbReference type="GO" id="GO:0006289">
    <property type="term" value="P:nucleotide-excision repair"/>
    <property type="evidence" value="ECO:0007669"/>
    <property type="project" value="InterPro"/>
</dbReference>
<dbReference type="AlphaFoldDB" id="A0A645BMZ8"/>
<dbReference type="SUPFAM" id="SSF47781">
    <property type="entry name" value="RuvA domain 2-like"/>
    <property type="match status" value="1"/>
</dbReference>
<sequence length="512" mass="59157">MLLKDGKTYPSICITNEPFPRVFKTRNIIKNGSRYFGPYSSNYAINTLVDFIHEIFPIRTCKLNLIKQNIESKKFSVCLQYHIHKCNGPCVGFEKEEDYLKHIESVEKIIKGDANELSKMLFEQMKLLSDEFKFEEAHLLKIKYDLLENYKSKSVISNTILDETDVFAYDEDENSCYINMLRVSKGSIILGYTIEYKKRTDETKEDLLAIAIVELRSKFNSTSKEIILPFDIEFPIKGVTISIPQKGDRKKLLDLSIQNVKQYKFDKLKQTERLNPEQRNSSVLKSIQEKLQLKNLPLHIECFDNSNISGTSAVAACVVFRKGKPAKKEYRKYNIKTVIGPDDYASMKEVVFRRYSRMLEESTPLPDLIITDGGIGQMEVVRQVLYDQLKTEVPIAGLAKNNKHKTNELLFGFPPKEIGLKPNDQLFKFLAQIQEEVHRFAITFHRDKRSKQQTASELDNIKGIGEKTKILLMNHFKSIKRLQNAEINEIEKIVGNNRASIIYKYFKGDLSL</sequence>
<keyword evidence="1" id="KW-0227">DNA damage</keyword>
<dbReference type="EMBL" id="VSSQ01021267">
    <property type="protein sequence ID" value="MPM66736.1"/>
    <property type="molecule type" value="Genomic_DNA"/>
</dbReference>
<dbReference type="InterPro" id="IPR004791">
    <property type="entry name" value="UvrC"/>
</dbReference>
<dbReference type="GO" id="GO:0009432">
    <property type="term" value="P:SOS response"/>
    <property type="evidence" value="ECO:0007669"/>
    <property type="project" value="UniProtKB-KW"/>
</dbReference>